<dbReference type="CDD" id="cd09274">
    <property type="entry name" value="RNase_HI_RT_Ty3"/>
    <property type="match status" value="2"/>
</dbReference>
<dbReference type="Proteomes" id="UP000694240">
    <property type="component" value="Chromosome 10"/>
</dbReference>
<dbReference type="PROSITE" id="PS50994">
    <property type="entry name" value="INTEGRASE"/>
    <property type="match status" value="2"/>
</dbReference>
<feature type="region of interest" description="Disordered" evidence="7">
    <location>
        <begin position="307"/>
        <end position="326"/>
    </location>
</feature>
<dbReference type="PANTHER" id="PTHR37984:SF5">
    <property type="entry name" value="PROTEIN NYNRIN-LIKE"/>
    <property type="match status" value="1"/>
</dbReference>
<feature type="compositionally biased region" description="Low complexity" evidence="7">
    <location>
        <begin position="356"/>
        <end position="368"/>
    </location>
</feature>
<evidence type="ECO:0000313" key="10">
    <source>
        <dbReference type="Proteomes" id="UP000694240"/>
    </source>
</evidence>
<feature type="region of interest" description="Disordered" evidence="7">
    <location>
        <begin position="453"/>
        <end position="523"/>
    </location>
</feature>
<keyword evidence="4" id="KW-0255">Endonuclease</keyword>
<feature type="domain" description="Integrase catalytic" evidence="8">
    <location>
        <begin position="1456"/>
        <end position="1620"/>
    </location>
</feature>
<comment type="caution">
    <text evidence="9">The sequence shown here is derived from an EMBL/GenBank/DDBJ whole genome shotgun (WGS) entry which is preliminary data.</text>
</comment>
<dbReference type="InterPro" id="IPR041373">
    <property type="entry name" value="RT_RNaseH"/>
</dbReference>
<keyword evidence="1" id="KW-0808">Transferase</keyword>
<feature type="region of interest" description="Disordered" evidence="7">
    <location>
        <begin position="2115"/>
        <end position="2146"/>
    </location>
</feature>
<dbReference type="GO" id="GO:0004519">
    <property type="term" value="F:endonuclease activity"/>
    <property type="evidence" value="ECO:0007669"/>
    <property type="project" value="UniProtKB-KW"/>
</dbReference>
<sequence>MHTRSKGHQNLLFNENIDRIARELREQTGTDVMADDQNPNLPNNIGAGDAPRNDNQRNVIVPPPVQNNNFEIKSGLIAMVQGNKFHGLPMEDPLDHLDEFDRLCSLTKINGVSEDGFKLRLFPFSLGDKAHQWEKSLPQGSITSWNDCKKAFLTKFFSNSRTTRLRNEISGFTQKNAETFCEAWERFRGYQNQCPHHGFSKASLLSTLYRGVLPKIRMLLDTASNGNFLNKEVEEGWELVENLAQSDGNYNEDYDRTIRGSSDLEEKHRKDMKAMNDKLDKLLLVQQKQVHFLCEDETFQVQDGETLQSEEDQVYPQQQQTQPKPFVPYNQGQGFVPKQQFQGGYQTQHPPPGFVPQQQQTSSTPDSDLKQMLQQLLQGQATGSMEIAKKLAEMNNKIDCSYNDLNIKVEALTSKVRYMEGQTASTSAPKVTGLSGKSIQNPQEYAHAITLRSGKALPPREGPKQNTEVSVEQDGEDFCQNEDSAEKVTKEPILDPSTRSPVPAASESVEKPAATKTKENVFVPPPYKPPLPFPGRFKKVLIQKYKTLLEKQLKDLEVTMPLVDCLALIPDSHKYVKDMITERIREVQGMVVLSHECSAIIQKMIIPKKLGDPGSFTLPCTLGPLAFSKCLCDLGASVSLMPLSVARRLGFSKYKSCNISLILADRSIRIPHGPFLATAGAIIDVKKGKIDLNLGKDLKMTFDITNTMKKPTIEGKVFWIEEMDMIADELLEDLAEEDHLQSALTRDNKEGDLHIETLGYQKLLDMCKEAENPEEYEDLVGKVKKEDILDHITRQTVHPVYSTEILDHVLPSDESVIASDDWSELKAPKVDLKPLPKGLRYAFLGQNSTYPVIVSDELNTDQVNLLLTELRKYRRAIGYSLDDIKGISPNLCTHRIHLENESYSSIEPQRRLNPNLKEVVKKEILKLLDAGIIYPISDSTWVSPVHCVPKKGGMTVIKNSKDELIPTRTITGHRMCIDYRKLNAASRKDHFPLPFIDQMLERLANHPYYCFLDGYSGFFQIPIHPNDQEKTTFTCPYGTFAYKRMPFGLCNAPATFQRCMTSIFSDLIEETVEVFMDDFSSVWLFLLLLFVKFVQGAQKMRGDKPSAELGEMPLHGFYRRFIKDFSKLARPLTRLLCKETEFTFDEEYLTAFKLIKEALVTAPIVQAPNWDYPFDIMCDASDYAVGAVLGQKIDKKLHVIYYASRTMDDAQVRYATTEKELLAVVFAFEKFRSYLVGSKVTVYTDHAALRHIYAKKDTKPRLLRWILLLQEFDMEIVDKKGIENGVADHLSRMRIEDEVPIDDSMPEEQLMAFRQLNESSQTLKSLVQVCAMKDKLPWYADYVNYLVSGEEPPNLSSYEKKKFFKDINHFYWDEPYLYTLCKDKIYRRCVSEDEAEGILLHCHGSAYGGHFATFKTVSKILQAGFWWPTMFKDAQQFISRCDSCQRKGNISRRNEMPQNPILEVEIFDVWGIDFMGPFPSSYGNKYILVAVDYVSKWVEAIASPTNDSRVVLKMFKTIIFPRFGIPRVVISDGGTHFINKVFENLLKKHGVKHKVATPYHPQTSGQVEISNREIKAILEKTVGITRKDWSAKLDDALWAYRTAFKTPIGTTPFNLLYGKSCHLPVELEYKAMWAVKLLNFDIKTAEEKRLIQLNDLNEIRLEAYESSRIYKERTKSFHDKKIISRDFKVGDQVLLFNSRLRLFPGKLKSRWSGPFRVTAVRPYGAITLAGKDGDFTVNGQRLKRYMADQYIPEGTSRPCDRVRGSSTHAELQPRLSKEILQWPGKNRKRALMITSAPSSIEVSTTLQHCALPSPVSFQGCVCTISDYSAQAELIPVACILDQRTSEPAFHENIDRIAPQWHCASTSAEHNFEIKSGLIAMVQGNKFHGLPMEDPLDHLDEFDRLCSLTKINGVSEDGFKLRLFPFSLGDKAHQWEKSLPQGSITSWNDCKKAFLTKFFSNSRTRLRNEILASLRRMLRLSVKHGSVSEDIRINVLTTEVEEGWELVENLAQSDGNYNEDYDRTIRGSSDLEEKHRKDMKAMNDKLDKLLLVQQKQVHFLCEDETFQVQDGETLQSEVSYVQNQGGYNKGYNYYKQNNPNLSYRVPMLQTRRIKSTLKQQPNPNLRPIQPSQGPEANAPTASSRTSNRLMEIAKKLAEMTTKIDCSYNDLNIKVEALTSKVRYMEGQTASPTSASQGYRTSGKSIQNPQVMKIQLKGNKGAILDPSTRSLVPAAFESVEKPSATKTKENVFVPPPYKPPLPFPGRFKKVLIQKYKTLLEKQLKDLEVTMPLVDCLALIPDSHKYVKDMITERIREVQGMVVLSHECSAIIQKMIIPKKLGDPGSFTLPCTLGPLAFSKCLCDLGASVSLMPLSVAMRLGFSKYKSCNISLILADRSIRIPHGLLEDLPVMIGRVEVPTDFVVLEMDEEPKDPLIFGRPFLATAGAIIDVKKGKIDLNLGKDLKMTFDITNTMKKPTIEGKVFWIEEMDMIADELLEELAEEDHLQSALTRDNKEGDLHIETLGYQKLLDMCKEAENPEEYEDLVGKVKKEDILDHITRQTVHPVYSTEILDHVLPSDESVIASDNWSELKAPKVDLKPLPKGLRVLKRCEETNLVLNWEKCHFMVREGIVLGHKISERGIEVDKAKVDVMMQLQPPKTVKDIRSFLGHAGFYRRFIKDFSKLARPLTRLLCKETEFTFDEECLTAFKLIKEALVTAPIVQAPNWDYPFEIMCDASDYAVGAVLGQKIDKKLHVIYYASRTMDDAQVRYATTEKELLAVVFAFEKFRSYLVGSKVTVYTDHAALRHIYAKKDTKPRLLRWILLLQEFDMEIVDKKGIENGVADHLSRMRIEDEVPIDDSMPEEQLMAFRQLNESSQTLKSLVQVCAMKDKLPWYADYVNYLVSGEEPPNLSSYEKKKFFKDINHFYWDEPYLYTLCKDKIYRRCVSEDEAEGILLHCHGSAYGGHFATFKTVSKILQAGFWWPTMFKDAQQFISRCDSCQRKGNISRRNEMPQNPILEVEIFDVWGIDFMGPFPSSYGNKYILVAVDYVSKWVEAIASPTNDSRVVLKMFKTIIFPRFGIPRVVISDGGTHFINKVFENLLKKHGVKHKVATPYHPQTSGQVEISNREIKAILEKTVGITRKDWSAKLDDALWAYRTAFKTPIGTTPFNLLYGKSCHLPVELEYKAMWAVKLLNFDIKTAKEKRLIQLNDLNEIRLEAYESSRIYKERTKSFHDKKIISRDFKVGDQVLLFNSRLRLFPGKLKSRWSGPFRVTAVRPYGAITLAGKDGDFTVNGQRLKRYMADQYIPEGTSVPLEEPLNA</sequence>
<dbReference type="Pfam" id="PF03732">
    <property type="entry name" value="Retrotrans_gag"/>
    <property type="match status" value="2"/>
</dbReference>
<protein>
    <submittedName>
        <fullName evidence="9">Integrase catalytic core</fullName>
    </submittedName>
</protein>
<evidence type="ECO:0000256" key="3">
    <source>
        <dbReference type="ARBA" id="ARBA00022722"/>
    </source>
</evidence>
<evidence type="ECO:0000259" key="8">
    <source>
        <dbReference type="PROSITE" id="PS50994"/>
    </source>
</evidence>
<evidence type="ECO:0000313" key="9">
    <source>
        <dbReference type="EMBL" id="KAG7559515.1"/>
    </source>
</evidence>
<dbReference type="Pfam" id="PF17917">
    <property type="entry name" value="RT_RNaseH"/>
    <property type="match status" value="2"/>
</dbReference>
<dbReference type="GO" id="GO:0015074">
    <property type="term" value="P:DNA integration"/>
    <property type="evidence" value="ECO:0007669"/>
    <property type="project" value="InterPro"/>
</dbReference>
<dbReference type="InterPro" id="IPR005162">
    <property type="entry name" value="Retrotrans_gag_dom"/>
</dbReference>
<feature type="compositionally biased region" description="Polar residues" evidence="7">
    <location>
        <begin position="2186"/>
        <end position="2203"/>
    </location>
</feature>
<dbReference type="PANTHER" id="PTHR37984">
    <property type="entry name" value="PROTEIN CBG26694"/>
    <property type="match status" value="1"/>
</dbReference>
<dbReference type="InterPro" id="IPR000477">
    <property type="entry name" value="RT_dom"/>
</dbReference>
<feature type="compositionally biased region" description="Low complexity" evidence="7">
    <location>
        <begin position="314"/>
        <end position="326"/>
    </location>
</feature>
<dbReference type="GO" id="GO:0003964">
    <property type="term" value="F:RNA-directed DNA polymerase activity"/>
    <property type="evidence" value="ECO:0007669"/>
    <property type="project" value="UniProtKB-KW"/>
</dbReference>
<feature type="domain" description="Integrase catalytic" evidence="8">
    <location>
        <begin position="3009"/>
        <end position="3173"/>
    </location>
</feature>
<feature type="compositionally biased region" description="Acidic residues" evidence="7">
    <location>
        <begin position="471"/>
        <end position="480"/>
    </location>
</feature>
<evidence type="ECO:0000256" key="2">
    <source>
        <dbReference type="ARBA" id="ARBA00022695"/>
    </source>
</evidence>
<dbReference type="CDD" id="cd01647">
    <property type="entry name" value="RT_LTR"/>
    <property type="match status" value="1"/>
</dbReference>
<evidence type="ECO:0000256" key="1">
    <source>
        <dbReference type="ARBA" id="ARBA00022679"/>
    </source>
</evidence>
<dbReference type="GO" id="GO:0016787">
    <property type="term" value="F:hydrolase activity"/>
    <property type="evidence" value="ECO:0007669"/>
    <property type="project" value="UniProtKB-KW"/>
</dbReference>
<dbReference type="InterPro" id="IPR041588">
    <property type="entry name" value="Integrase_H2C2"/>
</dbReference>
<evidence type="ECO:0000256" key="6">
    <source>
        <dbReference type="ARBA" id="ARBA00022918"/>
    </source>
</evidence>
<proteinExistence type="predicted"/>
<feature type="region of interest" description="Disordered" evidence="7">
    <location>
        <begin position="31"/>
        <end position="57"/>
    </location>
</feature>
<dbReference type="Pfam" id="PF00078">
    <property type="entry name" value="RVT_1"/>
    <property type="match status" value="1"/>
</dbReference>
<gene>
    <name evidence="9" type="ORF">ISN45_Aa05g011080</name>
</gene>
<dbReference type="InterPro" id="IPR050951">
    <property type="entry name" value="Retrovirus_Pol_polyprotein"/>
</dbReference>
<organism evidence="9 10">
    <name type="scientific">Arabidopsis thaliana x Arabidopsis arenosa</name>
    <dbReference type="NCBI Taxonomy" id="1240361"/>
    <lineage>
        <taxon>Eukaryota</taxon>
        <taxon>Viridiplantae</taxon>
        <taxon>Streptophyta</taxon>
        <taxon>Embryophyta</taxon>
        <taxon>Tracheophyta</taxon>
        <taxon>Spermatophyta</taxon>
        <taxon>Magnoliopsida</taxon>
        <taxon>eudicotyledons</taxon>
        <taxon>Gunneridae</taxon>
        <taxon>Pentapetalae</taxon>
        <taxon>rosids</taxon>
        <taxon>malvids</taxon>
        <taxon>Brassicales</taxon>
        <taxon>Brassicaceae</taxon>
        <taxon>Camelineae</taxon>
        <taxon>Arabidopsis</taxon>
    </lineage>
</organism>
<reference evidence="9 10" key="1">
    <citation type="submission" date="2020-12" db="EMBL/GenBank/DDBJ databases">
        <title>Concerted genomic and epigenomic changes stabilize Arabidopsis allopolyploids.</title>
        <authorList>
            <person name="Chen Z."/>
        </authorList>
    </citation>
    <scope>NUCLEOTIDE SEQUENCE [LARGE SCALE GENOMIC DNA]</scope>
    <source>
        <strain evidence="9">Allo738</strain>
        <tissue evidence="9">Leaf</tissue>
    </source>
</reference>
<dbReference type="CDD" id="cd00303">
    <property type="entry name" value="retropepsin_like"/>
    <property type="match status" value="1"/>
</dbReference>
<evidence type="ECO:0000256" key="7">
    <source>
        <dbReference type="SAM" id="MobiDB-lite"/>
    </source>
</evidence>
<dbReference type="Pfam" id="PF17921">
    <property type="entry name" value="Integrase_H2C2"/>
    <property type="match status" value="2"/>
</dbReference>
<feature type="region of interest" description="Disordered" evidence="7">
    <location>
        <begin position="341"/>
        <end position="368"/>
    </location>
</feature>
<dbReference type="InterPro" id="IPR001584">
    <property type="entry name" value="Integrase_cat-core"/>
</dbReference>
<dbReference type="EMBL" id="JAEFBK010000010">
    <property type="protein sequence ID" value="KAG7559515.1"/>
    <property type="molecule type" value="Genomic_DNA"/>
</dbReference>
<dbReference type="FunFam" id="3.30.420.10:FF:000032">
    <property type="entry name" value="Retrovirus-related Pol polyprotein from transposon 297-like Protein"/>
    <property type="match status" value="2"/>
</dbReference>
<evidence type="ECO:0000256" key="5">
    <source>
        <dbReference type="ARBA" id="ARBA00022801"/>
    </source>
</evidence>
<keyword evidence="6" id="KW-0695">RNA-directed DNA polymerase</keyword>
<accession>A0A8T1ZLY6</accession>
<dbReference type="FunFam" id="3.30.70.270:FF:000020">
    <property type="entry name" value="Transposon Tf2-6 polyprotein-like Protein"/>
    <property type="match status" value="1"/>
</dbReference>
<keyword evidence="10" id="KW-1185">Reference proteome</keyword>
<dbReference type="Pfam" id="PF00665">
    <property type="entry name" value="rve"/>
    <property type="match status" value="2"/>
</dbReference>
<evidence type="ECO:0000256" key="4">
    <source>
        <dbReference type="ARBA" id="ARBA00022759"/>
    </source>
</evidence>
<keyword evidence="5" id="KW-0378">Hydrolase</keyword>
<keyword evidence="2" id="KW-0548">Nucleotidyltransferase</keyword>
<feature type="compositionally biased region" description="Basic and acidic residues" evidence="7">
    <location>
        <begin position="484"/>
        <end position="493"/>
    </location>
</feature>
<feature type="region of interest" description="Disordered" evidence="7">
    <location>
        <begin position="2183"/>
        <end position="2203"/>
    </location>
</feature>
<dbReference type="FunFam" id="3.10.20.370:FF:000001">
    <property type="entry name" value="Retrovirus-related Pol polyprotein from transposon 17.6-like protein"/>
    <property type="match status" value="2"/>
</dbReference>
<name>A0A8T1ZLY6_9BRAS</name>
<keyword evidence="3" id="KW-0540">Nuclease</keyword>